<protein>
    <submittedName>
        <fullName evidence="2">Uncharacterized protein</fullName>
    </submittedName>
</protein>
<gene>
    <name evidence="2" type="ORF">GPECTOR_23g46</name>
</gene>
<reference evidence="3" key="1">
    <citation type="journal article" date="2016" name="Nat. Commun.">
        <title>The Gonium pectorale genome demonstrates co-option of cell cycle regulation during the evolution of multicellularity.</title>
        <authorList>
            <person name="Hanschen E.R."/>
            <person name="Marriage T.N."/>
            <person name="Ferris P.J."/>
            <person name="Hamaji T."/>
            <person name="Toyoda A."/>
            <person name="Fujiyama A."/>
            <person name="Neme R."/>
            <person name="Noguchi H."/>
            <person name="Minakuchi Y."/>
            <person name="Suzuki M."/>
            <person name="Kawai-Toyooka H."/>
            <person name="Smith D.R."/>
            <person name="Sparks H."/>
            <person name="Anderson J."/>
            <person name="Bakaric R."/>
            <person name="Luria V."/>
            <person name="Karger A."/>
            <person name="Kirschner M.W."/>
            <person name="Durand P.M."/>
            <person name="Michod R.E."/>
            <person name="Nozaki H."/>
            <person name="Olson B.J."/>
        </authorList>
    </citation>
    <scope>NUCLEOTIDE SEQUENCE [LARGE SCALE GENOMIC DNA]</scope>
    <source>
        <strain evidence="3">NIES-2863</strain>
    </source>
</reference>
<proteinExistence type="predicted"/>
<keyword evidence="3" id="KW-1185">Reference proteome</keyword>
<sequence length="103" mass="10860">MASSRRSLSCGRFFALRANGGLESLGSEVVSWLEEDGRLGPSGRAAIEAFFAKPTRYSSSATPLRASSANSETVCSSQTEESVETIPAQPEVASAMATNQRAE</sequence>
<comment type="caution">
    <text evidence="2">The sequence shown here is derived from an EMBL/GenBank/DDBJ whole genome shotgun (WGS) entry which is preliminary data.</text>
</comment>
<evidence type="ECO:0000313" key="3">
    <source>
        <dbReference type="Proteomes" id="UP000075714"/>
    </source>
</evidence>
<evidence type="ECO:0000313" key="2">
    <source>
        <dbReference type="EMBL" id="KXZ49116.1"/>
    </source>
</evidence>
<dbReference type="Proteomes" id="UP000075714">
    <property type="component" value="Unassembled WGS sequence"/>
</dbReference>
<feature type="region of interest" description="Disordered" evidence="1">
    <location>
        <begin position="61"/>
        <end position="103"/>
    </location>
</feature>
<evidence type="ECO:0000256" key="1">
    <source>
        <dbReference type="SAM" id="MobiDB-lite"/>
    </source>
</evidence>
<organism evidence="2 3">
    <name type="scientific">Gonium pectorale</name>
    <name type="common">Green alga</name>
    <dbReference type="NCBI Taxonomy" id="33097"/>
    <lineage>
        <taxon>Eukaryota</taxon>
        <taxon>Viridiplantae</taxon>
        <taxon>Chlorophyta</taxon>
        <taxon>core chlorophytes</taxon>
        <taxon>Chlorophyceae</taxon>
        <taxon>CS clade</taxon>
        <taxon>Chlamydomonadales</taxon>
        <taxon>Volvocaceae</taxon>
        <taxon>Gonium</taxon>
    </lineage>
</organism>
<dbReference type="AlphaFoldDB" id="A0A150GH05"/>
<accession>A0A150GH05</accession>
<feature type="compositionally biased region" description="Polar residues" evidence="1">
    <location>
        <begin position="61"/>
        <end position="80"/>
    </location>
</feature>
<name>A0A150GH05_GONPE</name>
<dbReference type="EMBL" id="LSYV01000024">
    <property type="protein sequence ID" value="KXZ49116.1"/>
    <property type="molecule type" value="Genomic_DNA"/>
</dbReference>